<organism evidence="1 2">
    <name type="scientific">Phytohabitans rumicis</name>
    <dbReference type="NCBI Taxonomy" id="1076125"/>
    <lineage>
        <taxon>Bacteria</taxon>
        <taxon>Bacillati</taxon>
        <taxon>Actinomycetota</taxon>
        <taxon>Actinomycetes</taxon>
        <taxon>Micromonosporales</taxon>
        <taxon>Micromonosporaceae</taxon>
    </lineage>
</organism>
<dbReference type="Proteomes" id="UP000482960">
    <property type="component" value="Unassembled WGS sequence"/>
</dbReference>
<evidence type="ECO:0000313" key="1">
    <source>
        <dbReference type="EMBL" id="GFJ96124.1"/>
    </source>
</evidence>
<accession>A0A6V8LIU1</accession>
<reference evidence="1 2" key="2">
    <citation type="submission" date="2020-03" db="EMBL/GenBank/DDBJ databases">
        <authorList>
            <person name="Ichikawa N."/>
            <person name="Kimura A."/>
            <person name="Kitahashi Y."/>
            <person name="Uohara A."/>
        </authorList>
    </citation>
    <scope>NUCLEOTIDE SEQUENCE [LARGE SCALE GENOMIC DNA]</scope>
    <source>
        <strain evidence="1 2">NBRC 108638</strain>
    </source>
</reference>
<dbReference type="EMBL" id="BLPG01000002">
    <property type="protein sequence ID" value="GFJ96124.1"/>
    <property type="molecule type" value="Genomic_DNA"/>
</dbReference>
<keyword evidence="2" id="KW-1185">Reference proteome</keyword>
<name>A0A6V8LIU1_9ACTN</name>
<reference evidence="1 2" key="1">
    <citation type="submission" date="2020-03" db="EMBL/GenBank/DDBJ databases">
        <title>Whole genome shotgun sequence of Phytohabitans rumicis NBRC 108638.</title>
        <authorList>
            <person name="Komaki H."/>
            <person name="Tamura T."/>
        </authorList>
    </citation>
    <scope>NUCLEOTIDE SEQUENCE [LARGE SCALE GENOMIC DNA]</scope>
    <source>
        <strain evidence="1 2">NBRC 108638</strain>
    </source>
</reference>
<protein>
    <recommendedName>
        <fullName evidence="3">Transcriptional regulator</fullName>
    </recommendedName>
</protein>
<comment type="caution">
    <text evidence="1">The sequence shown here is derived from an EMBL/GenBank/DDBJ whole genome shotgun (WGS) entry which is preliminary data.</text>
</comment>
<evidence type="ECO:0000313" key="2">
    <source>
        <dbReference type="Proteomes" id="UP000482960"/>
    </source>
</evidence>
<evidence type="ECO:0008006" key="3">
    <source>
        <dbReference type="Google" id="ProtNLM"/>
    </source>
</evidence>
<dbReference type="RefSeq" id="WP_173085645.1">
    <property type="nucleotide sequence ID" value="NZ_BAABJB010000046.1"/>
</dbReference>
<sequence>MKLPKQVANPGLAALIQGSGFPSLERFANAVNLRGWEMHGVKLSYDHVSVKRWLGGSVCQNPDVVAAVLSDAWGITVPATVVWPELRSGDGPTPAHLQPWATARTLENLGALIGCDMLTRREALAAAVSAATGASFVDPIARWLTVPVGGVDPSIGNGGRIGTADVKRIEQSTRYFAATDAEVGGGLSREAAVGQLKYAVDLMQHGSYTATVGNQLLAAVAGLAGMVGWMCHDSGMSGPAQRYLTYGLQAARESTDPRAQLLVVGILADMARHMRWLGRPDTAVRLLDLALNQLPQDRSRFNTVRAILSSQKAWALAYHGRGCVPEVENALALSFDLYAQADDHDRLAADPLNLAHVRPSIDASEAELLSTASCAYLVLAKYDRSLAGKAEDRTLQTLARAGEGRGRNDVLNQIRLARVRFVAGEPEQACDDGERAVALATNTASVMVRVRLRELLADSEPYHALPRVNDLRTEIQTVAAR</sequence>
<gene>
    <name evidence="1" type="ORF">Prum_097660</name>
</gene>
<dbReference type="AlphaFoldDB" id="A0A6V8LIU1"/>
<proteinExistence type="predicted"/>